<evidence type="ECO:0000313" key="2">
    <source>
        <dbReference type="Proteomes" id="UP000030185"/>
    </source>
</evidence>
<organism evidence="1 2">
    <name type="scientific">Sporocytophaga myxococcoides</name>
    <dbReference type="NCBI Taxonomy" id="153721"/>
    <lineage>
        <taxon>Bacteria</taxon>
        <taxon>Pseudomonadati</taxon>
        <taxon>Bacteroidota</taxon>
        <taxon>Cytophagia</taxon>
        <taxon>Cytophagales</taxon>
        <taxon>Cytophagaceae</taxon>
        <taxon>Sporocytophaga</taxon>
    </lineage>
</organism>
<protein>
    <submittedName>
        <fullName evidence="1">Uncharacterized protein</fullName>
    </submittedName>
</protein>
<evidence type="ECO:0000313" key="1">
    <source>
        <dbReference type="EMBL" id="GAL82987.1"/>
    </source>
</evidence>
<dbReference type="STRING" id="153721.MYP_212"/>
<dbReference type="EMBL" id="BBLT01000001">
    <property type="protein sequence ID" value="GAL82987.1"/>
    <property type="molecule type" value="Genomic_DNA"/>
</dbReference>
<dbReference type="Proteomes" id="UP000030185">
    <property type="component" value="Unassembled WGS sequence"/>
</dbReference>
<keyword evidence="2" id="KW-1185">Reference proteome</keyword>
<dbReference type="AlphaFoldDB" id="A0A098L8U3"/>
<gene>
    <name evidence="1" type="ORF">MYP_212</name>
</gene>
<sequence length="70" mass="8093">MQRIIETALFIPRDSSFLATGNSNIAKRHAIVTGIKKGRAKYNPPIIRNALNKRRFIFLNFNIAMRYMLV</sequence>
<accession>A0A098L8U3</accession>
<name>A0A098L8U3_9BACT</name>
<comment type="caution">
    <text evidence="1">The sequence shown here is derived from an EMBL/GenBank/DDBJ whole genome shotgun (WGS) entry which is preliminary data.</text>
</comment>
<reference evidence="1 2" key="1">
    <citation type="submission" date="2014-09" db="EMBL/GenBank/DDBJ databases">
        <title>Sporocytophaga myxococcoides PG-01 genome sequencing.</title>
        <authorList>
            <person name="Liu L."/>
            <person name="Gao P.J."/>
            <person name="Chen G.J."/>
            <person name="Wang L.S."/>
        </authorList>
    </citation>
    <scope>NUCLEOTIDE SEQUENCE [LARGE SCALE GENOMIC DNA]</scope>
    <source>
        <strain evidence="1 2">PG-01</strain>
    </source>
</reference>
<proteinExistence type="predicted"/>